<dbReference type="GO" id="GO:0046961">
    <property type="term" value="F:proton-transporting ATPase activity, rotational mechanism"/>
    <property type="evidence" value="ECO:0007669"/>
    <property type="project" value="TreeGrafter"/>
</dbReference>
<evidence type="ECO:0000256" key="16">
    <source>
        <dbReference type="SAM" id="MobiDB-lite"/>
    </source>
</evidence>
<dbReference type="Proteomes" id="UP000469430">
    <property type="component" value="Unassembled WGS sequence"/>
</dbReference>
<comment type="subunit">
    <text evidence="13">F-type ATPases have 2 components, F(1) - the catalytic core - and F(0) - the membrane proton channel. F(1) has five subunits: alpha(3), beta(3), gamma(1), delta(1), epsilon(1). F(0) has three main subunits: a(1), b(2) and c(10-14). The alpha and beta chains form an alternating ring which encloses part of the gamma chain. F(1) is attached to F(0) by a central stalk formed by the gamma and epsilon chains, while a peripheral stalk is formed by the delta and b chains.</text>
</comment>
<comment type="function">
    <text evidence="11">Component of the F(0) channel, it forms part of the peripheral stalk, linking F(1) to F(0). The b'-subunit is a diverged and duplicated form of b found in plants and photosynthetic bacteria.</text>
</comment>
<evidence type="ECO:0000256" key="10">
    <source>
        <dbReference type="ARBA" id="ARBA00025198"/>
    </source>
</evidence>
<keyword evidence="3 13" id="KW-0138">CF(0)</keyword>
<dbReference type="EMBL" id="WTYJ01000001">
    <property type="protein sequence ID" value="MXO99028.1"/>
    <property type="molecule type" value="Genomic_DNA"/>
</dbReference>
<dbReference type="CDD" id="cd06503">
    <property type="entry name" value="ATP-synt_Fo_b"/>
    <property type="match status" value="1"/>
</dbReference>
<dbReference type="InterPro" id="IPR050059">
    <property type="entry name" value="ATP_synthase_B_chain"/>
</dbReference>
<reference evidence="17 18" key="1">
    <citation type="submission" date="2019-12" db="EMBL/GenBank/DDBJ databases">
        <title>Genomic-based taxomic classification of the family Erythrobacteraceae.</title>
        <authorList>
            <person name="Xu L."/>
        </authorList>
    </citation>
    <scope>NUCLEOTIDE SEQUENCE [LARGE SCALE GENOMIC DNA]</scope>
    <source>
        <strain evidence="17 18">S36</strain>
    </source>
</reference>
<comment type="function">
    <text evidence="10 13">F(1)F(0) ATP synthase produces ATP from ADP in the presence of a proton or sodium gradient. F-type ATPases consist of two structural domains, F(1) containing the extramembraneous catalytic core and F(0) containing the membrane proton channel, linked together by a central stalk and a peripheral stalk. During catalysis, ATP synthesis in the catalytic domain of F(1) is coupled via a rotary mechanism of the central stalk subunits to proton translocation.</text>
</comment>
<evidence type="ECO:0000256" key="1">
    <source>
        <dbReference type="ARBA" id="ARBA00005513"/>
    </source>
</evidence>
<proteinExistence type="inferred from homology"/>
<dbReference type="RefSeq" id="WP_161390608.1">
    <property type="nucleotide sequence ID" value="NZ_JBHSCP010000001.1"/>
</dbReference>
<keyword evidence="6 13" id="KW-1133">Transmembrane helix</keyword>
<feature type="coiled-coil region" evidence="15">
    <location>
        <begin position="75"/>
        <end position="109"/>
    </location>
</feature>
<dbReference type="PANTHER" id="PTHR33445">
    <property type="entry name" value="ATP SYNTHASE SUBUNIT B', CHLOROPLASTIC"/>
    <property type="match status" value="1"/>
</dbReference>
<evidence type="ECO:0000256" key="11">
    <source>
        <dbReference type="ARBA" id="ARBA00025614"/>
    </source>
</evidence>
<keyword evidence="18" id="KW-1185">Reference proteome</keyword>
<evidence type="ECO:0000256" key="13">
    <source>
        <dbReference type="HAMAP-Rule" id="MF_01398"/>
    </source>
</evidence>
<organism evidence="17 18">
    <name type="scientific">Croceibacterium xixiisoli</name>
    <dbReference type="NCBI Taxonomy" id="1476466"/>
    <lineage>
        <taxon>Bacteria</taxon>
        <taxon>Pseudomonadati</taxon>
        <taxon>Pseudomonadota</taxon>
        <taxon>Alphaproteobacteria</taxon>
        <taxon>Sphingomonadales</taxon>
        <taxon>Erythrobacteraceae</taxon>
        <taxon>Croceibacterium</taxon>
    </lineage>
</organism>
<keyword evidence="9 13" id="KW-0066">ATP synthesis</keyword>
<evidence type="ECO:0000256" key="5">
    <source>
        <dbReference type="ARBA" id="ARBA00022781"/>
    </source>
</evidence>
<feature type="compositionally biased region" description="Basic and acidic residues" evidence="16">
    <location>
        <begin position="22"/>
        <end position="32"/>
    </location>
</feature>
<feature type="transmembrane region" description="Helical" evidence="13">
    <location>
        <begin position="43"/>
        <end position="61"/>
    </location>
</feature>
<evidence type="ECO:0000256" key="3">
    <source>
        <dbReference type="ARBA" id="ARBA00022547"/>
    </source>
</evidence>
<name>A0A6I4TWN9_9SPHN</name>
<evidence type="ECO:0000256" key="9">
    <source>
        <dbReference type="ARBA" id="ARBA00023310"/>
    </source>
</evidence>
<evidence type="ECO:0000313" key="18">
    <source>
        <dbReference type="Proteomes" id="UP000469430"/>
    </source>
</evidence>
<dbReference type="GO" id="GO:0005886">
    <property type="term" value="C:plasma membrane"/>
    <property type="evidence" value="ECO:0007669"/>
    <property type="project" value="UniProtKB-SubCell"/>
</dbReference>
<protein>
    <recommendedName>
        <fullName evidence="13">ATP synthase subunit b</fullName>
    </recommendedName>
    <alternativeName>
        <fullName evidence="13">ATP synthase F(0) sector subunit b</fullName>
    </alternativeName>
    <alternativeName>
        <fullName evidence="13">ATPase subunit I</fullName>
    </alternativeName>
    <alternativeName>
        <fullName evidence="13">F-type ATPase subunit b</fullName>
        <shortName evidence="13">F-ATPase subunit b</shortName>
    </alternativeName>
</protein>
<keyword evidence="8 13" id="KW-0472">Membrane</keyword>
<evidence type="ECO:0000256" key="4">
    <source>
        <dbReference type="ARBA" id="ARBA00022692"/>
    </source>
</evidence>
<keyword evidence="4 13" id="KW-0812">Transmembrane</keyword>
<keyword evidence="15" id="KW-0175">Coiled coil</keyword>
<evidence type="ECO:0000256" key="12">
    <source>
        <dbReference type="ARBA" id="ARBA00037847"/>
    </source>
</evidence>
<comment type="similarity">
    <text evidence="1 13 14">Belongs to the ATPase B chain family.</text>
</comment>
<dbReference type="OrthoDB" id="7391503at2"/>
<dbReference type="AlphaFoldDB" id="A0A6I4TWN9"/>
<sequence>MSNAPEAPQFTTDLQDPYVTTTEDRSHEEGGHHGPTALGLQPFQWVSVSMLLLILIAVFVGKVHKIIGGGLDGKIATIRTQLDEAKQLRAEAEALRNEYAAKIANAEKDAEAMLVTAQHEADAIVAKAARDTEEVIARRQRMAEDKIAAAERSVVEELRNRAATAAASAARDLIAERHDANADRKLVDDVIAAI</sequence>
<dbReference type="Pfam" id="PF00430">
    <property type="entry name" value="ATP-synt_B"/>
    <property type="match status" value="1"/>
</dbReference>
<evidence type="ECO:0000256" key="6">
    <source>
        <dbReference type="ARBA" id="ARBA00022989"/>
    </source>
</evidence>
<dbReference type="GO" id="GO:0046933">
    <property type="term" value="F:proton-transporting ATP synthase activity, rotational mechanism"/>
    <property type="evidence" value="ECO:0007669"/>
    <property type="project" value="UniProtKB-UniRule"/>
</dbReference>
<keyword evidence="7 13" id="KW-0406">Ion transport</keyword>
<keyword evidence="5 13" id="KW-0375">Hydrogen ion transport</keyword>
<feature type="compositionally biased region" description="Polar residues" evidence="16">
    <location>
        <begin position="1"/>
        <end position="21"/>
    </location>
</feature>
<evidence type="ECO:0000256" key="8">
    <source>
        <dbReference type="ARBA" id="ARBA00023136"/>
    </source>
</evidence>
<evidence type="ECO:0000256" key="15">
    <source>
        <dbReference type="SAM" id="Coils"/>
    </source>
</evidence>
<evidence type="ECO:0000256" key="2">
    <source>
        <dbReference type="ARBA" id="ARBA00022448"/>
    </source>
</evidence>
<dbReference type="HAMAP" id="MF_01398">
    <property type="entry name" value="ATP_synth_b_bprime"/>
    <property type="match status" value="1"/>
</dbReference>
<feature type="region of interest" description="Disordered" evidence="16">
    <location>
        <begin position="1"/>
        <end position="35"/>
    </location>
</feature>
<keyword evidence="2 13" id="KW-0813">Transport</keyword>
<keyword evidence="13" id="KW-1003">Cell membrane</keyword>
<evidence type="ECO:0000256" key="14">
    <source>
        <dbReference type="RuleBase" id="RU003848"/>
    </source>
</evidence>
<dbReference type="GO" id="GO:0012505">
    <property type="term" value="C:endomembrane system"/>
    <property type="evidence" value="ECO:0007669"/>
    <property type="project" value="UniProtKB-SubCell"/>
</dbReference>
<dbReference type="PANTHER" id="PTHR33445:SF1">
    <property type="entry name" value="ATP SYNTHASE SUBUNIT B"/>
    <property type="match status" value="1"/>
</dbReference>
<dbReference type="GO" id="GO:0045259">
    <property type="term" value="C:proton-transporting ATP synthase complex"/>
    <property type="evidence" value="ECO:0007669"/>
    <property type="project" value="UniProtKB-KW"/>
</dbReference>
<evidence type="ECO:0000313" key="17">
    <source>
        <dbReference type="EMBL" id="MXO99028.1"/>
    </source>
</evidence>
<comment type="subcellular location">
    <subcellularLocation>
        <location evidence="13">Cell membrane</location>
        <topology evidence="13">Single-pass membrane protein</topology>
    </subcellularLocation>
    <subcellularLocation>
        <location evidence="12">Endomembrane system</location>
        <topology evidence="12">Single-pass membrane protein</topology>
    </subcellularLocation>
</comment>
<dbReference type="InterPro" id="IPR002146">
    <property type="entry name" value="ATP_synth_b/b'su_bac/chlpt"/>
</dbReference>
<comment type="caution">
    <text evidence="17">The sequence shown here is derived from an EMBL/GenBank/DDBJ whole genome shotgun (WGS) entry which is preliminary data.</text>
</comment>
<gene>
    <name evidence="13" type="primary">atpF</name>
    <name evidence="17" type="ORF">GRI97_08505</name>
</gene>
<accession>A0A6I4TWN9</accession>
<evidence type="ECO:0000256" key="7">
    <source>
        <dbReference type="ARBA" id="ARBA00023065"/>
    </source>
</evidence>